<dbReference type="InterPro" id="IPR050228">
    <property type="entry name" value="Carboxylesterase_BioH"/>
</dbReference>
<keyword evidence="4" id="KW-1185">Reference proteome</keyword>
<feature type="chain" id="PRO_5034541926" description="AB hydrolase-1 domain-containing protein" evidence="1">
    <location>
        <begin position="22"/>
        <end position="319"/>
    </location>
</feature>
<gene>
    <name evidence="3" type="ORF">D9619_012479</name>
</gene>
<protein>
    <recommendedName>
        <fullName evidence="2">AB hydrolase-1 domain-containing protein</fullName>
    </recommendedName>
</protein>
<keyword evidence="1" id="KW-0732">Signal</keyword>
<reference evidence="3 4" key="1">
    <citation type="journal article" date="2020" name="ISME J.">
        <title>Uncovering the hidden diversity of litter-decomposition mechanisms in mushroom-forming fungi.</title>
        <authorList>
            <person name="Floudas D."/>
            <person name="Bentzer J."/>
            <person name="Ahren D."/>
            <person name="Johansson T."/>
            <person name="Persson P."/>
            <person name="Tunlid A."/>
        </authorList>
    </citation>
    <scope>NUCLEOTIDE SEQUENCE [LARGE SCALE GENOMIC DNA]</scope>
    <source>
        <strain evidence="3 4">CBS 101986</strain>
    </source>
</reference>
<dbReference type="Pfam" id="PF00561">
    <property type="entry name" value="Abhydrolase_1"/>
    <property type="match status" value="1"/>
</dbReference>
<dbReference type="PANTHER" id="PTHR43194">
    <property type="entry name" value="HYDROLASE ALPHA/BETA FOLD FAMILY"/>
    <property type="match status" value="1"/>
</dbReference>
<dbReference type="InterPro" id="IPR000073">
    <property type="entry name" value="AB_hydrolase_1"/>
</dbReference>
<comment type="caution">
    <text evidence="3">The sequence shown here is derived from an EMBL/GenBank/DDBJ whole genome shotgun (WGS) entry which is preliminary data.</text>
</comment>
<name>A0A8H5ARA4_9AGAR</name>
<dbReference type="AlphaFoldDB" id="A0A8H5ARA4"/>
<dbReference type="Gene3D" id="3.40.50.1820">
    <property type="entry name" value="alpha/beta hydrolase"/>
    <property type="match status" value="1"/>
</dbReference>
<proteinExistence type="predicted"/>
<feature type="domain" description="AB hydrolase-1" evidence="2">
    <location>
        <begin position="45"/>
        <end position="279"/>
    </location>
</feature>
<dbReference type="Proteomes" id="UP000567179">
    <property type="component" value="Unassembled WGS sequence"/>
</dbReference>
<dbReference type="OrthoDB" id="408373at2759"/>
<feature type="signal peptide" evidence="1">
    <location>
        <begin position="1"/>
        <end position="21"/>
    </location>
</feature>
<organism evidence="3 4">
    <name type="scientific">Psilocybe cf. subviscida</name>
    <dbReference type="NCBI Taxonomy" id="2480587"/>
    <lineage>
        <taxon>Eukaryota</taxon>
        <taxon>Fungi</taxon>
        <taxon>Dikarya</taxon>
        <taxon>Basidiomycota</taxon>
        <taxon>Agaricomycotina</taxon>
        <taxon>Agaricomycetes</taxon>
        <taxon>Agaricomycetidae</taxon>
        <taxon>Agaricales</taxon>
        <taxon>Agaricineae</taxon>
        <taxon>Strophariaceae</taxon>
        <taxon>Psilocybe</taxon>
    </lineage>
</organism>
<dbReference type="InterPro" id="IPR029058">
    <property type="entry name" value="AB_hydrolase_fold"/>
</dbReference>
<evidence type="ECO:0000313" key="3">
    <source>
        <dbReference type="EMBL" id="KAF5309444.1"/>
    </source>
</evidence>
<accession>A0A8H5ARA4</accession>
<dbReference type="SUPFAM" id="SSF53474">
    <property type="entry name" value="alpha/beta-Hydrolases"/>
    <property type="match status" value="1"/>
</dbReference>
<sequence length="319" mass="34255">MLHKRTLFVWILQVLVGTVLAAKVVQSSDGVKIWANAVGSSQNQALVLVHGIGGSASGWGDIIQDQRLLSKFYVVIYDLRGHGRSDKPTTADGYTSKLFANDFAAVSKAYNLKSPVVLGWSYGGTVFTDIFSYLPSGSVSALVGVAALPFTNIPNINTPNALTFVPGLFVADSVQTNIKSRIAVVDNTYNDPSTVPYETKRMALGAAVIQPPLVSLLLLTRPQDPSALFAAGRKGLPLLMIYGTNDKILQNEVILNVTAPNFSKIQIKKITGASHAVFHEYKDEFFVTLLDFTSKSLPASSTTKSSCLLGLTLLCISIS</sequence>
<evidence type="ECO:0000313" key="4">
    <source>
        <dbReference type="Proteomes" id="UP000567179"/>
    </source>
</evidence>
<evidence type="ECO:0000256" key="1">
    <source>
        <dbReference type="SAM" id="SignalP"/>
    </source>
</evidence>
<dbReference type="PANTHER" id="PTHR43194:SF2">
    <property type="entry name" value="PEROXISOMAL MEMBRANE PROTEIN LPX1"/>
    <property type="match status" value="1"/>
</dbReference>
<evidence type="ECO:0000259" key="2">
    <source>
        <dbReference type="Pfam" id="PF00561"/>
    </source>
</evidence>
<dbReference type="EMBL" id="JAACJJ010000059">
    <property type="protein sequence ID" value="KAF5309444.1"/>
    <property type="molecule type" value="Genomic_DNA"/>
</dbReference>